<dbReference type="RefSeq" id="WP_323277841.1">
    <property type="nucleotide sequence ID" value="NZ_JAYGGQ010000002.1"/>
</dbReference>
<evidence type="ECO:0000313" key="3">
    <source>
        <dbReference type="Proteomes" id="UP001304769"/>
    </source>
</evidence>
<accession>A0ABU5T316</accession>
<name>A0ABU5T316_9MICC</name>
<dbReference type="EMBL" id="JAYGGQ010000002">
    <property type="protein sequence ID" value="MEA5454051.1"/>
    <property type="molecule type" value="Genomic_DNA"/>
</dbReference>
<keyword evidence="3" id="KW-1185">Reference proteome</keyword>
<protein>
    <submittedName>
        <fullName evidence="2">Uncharacterized protein</fullName>
    </submittedName>
</protein>
<proteinExistence type="predicted"/>
<sequence>MLAASGASGFRLASEHGKAAIAFRAGNRRFRLVLGHPGSADSLPDPDYDPLHPHSTGEESKSAQEAARKSWWQLSLLIRAKLEAVATGIVTFDEEFLAYMLMPGGATVFQATAPAITTAYAGAHNPDSSGRAFPSKEARSE</sequence>
<gene>
    <name evidence="2" type="ORF">SPF06_04875</name>
</gene>
<dbReference type="Proteomes" id="UP001304769">
    <property type="component" value="Unassembled WGS sequence"/>
</dbReference>
<organism evidence="2 3">
    <name type="scientific">Sinomonas terricola</name>
    <dbReference type="NCBI Taxonomy" id="3110330"/>
    <lineage>
        <taxon>Bacteria</taxon>
        <taxon>Bacillati</taxon>
        <taxon>Actinomycetota</taxon>
        <taxon>Actinomycetes</taxon>
        <taxon>Micrococcales</taxon>
        <taxon>Micrococcaceae</taxon>
        <taxon>Sinomonas</taxon>
    </lineage>
</organism>
<comment type="caution">
    <text evidence="2">The sequence shown here is derived from an EMBL/GenBank/DDBJ whole genome shotgun (WGS) entry which is preliminary data.</text>
</comment>
<feature type="region of interest" description="Disordered" evidence="1">
    <location>
        <begin position="36"/>
        <end position="64"/>
    </location>
</feature>
<feature type="compositionally biased region" description="Basic and acidic residues" evidence="1">
    <location>
        <begin position="49"/>
        <end position="64"/>
    </location>
</feature>
<evidence type="ECO:0000313" key="2">
    <source>
        <dbReference type="EMBL" id="MEA5454051.1"/>
    </source>
</evidence>
<evidence type="ECO:0000256" key="1">
    <source>
        <dbReference type="SAM" id="MobiDB-lite"/>
    </source>
</evidence>
<reference evidence="2 3" key="1">
    <citation type="submission" date="2023-12" db="EMBL/GenBank/DDBJ databases">
        <title>Sinomonas terricola sp. nov, isolated from litchi orchard soil in Guangdong, PR China.</title>
        <authorList>
            <person name="Jiaxin W."/>
            <person name="Yang Z."/>
            <person name="Honghui Z."/>
        </authorList>
    </citation>
    <scope>NUCLEOTIDE SEQUENCE [LARGE SCALE GENOMIC DNA]</scope>
    <source>
        <strain evidence="2 3">JGH33</strain>
    </source>
</reference>